<gene>
    <name evidence="2" type="ORF">EVAR_23423_1</name>
</gene>
<evidence type="ECO:0000313" key="3">
    <source>
        <dbReference type="Proteomes" id="UP000299102"/>
    </source>
</evidence>
<evidence type="ECO:0000313" key="2">
    <source>
        <dbReference type="EMBL" id="GBP26653.1"/>
    </source>
</evidence>
<dbReference type="EMBL" id="BGZK01000183">
    <property type="protein sequence ID" value="GBP26653.1"/>
    <property type="molecule type" value="Genomic_DNA"/>
</dbReference>
<name>A0A4C1UJL5_EUMVA</name>
<feature type="region of interest" description="Disordered" evidence="1">
    <location>
        <begin position="1"/>
        <end position="53"/>
    </location>
</feature>
<accession>A0A4C1UJL5</accession>
<proteinExistence type="predicted"/>
<evidence type="ECO:0000256" key="1">
    <source>
        <dbReference type="SAM" id="MobiDB-lite"/>
    </source>
</evidence>
<reference evidence="2 3" key="1">
    <citation type="journal article" date="2019" name="Commun. Biol.">
        <title>The bagworm genome reveals a unique fibroin gene that provides high tensile strength.</title>
        <authorList>
            <person name="Kono N."/>
            <person name="Nakamura H."/>
            <person name="Ohtoshi R."/>
            <person name="Tomita M."/>
            <person name="Numata K."/>
            <person name="Arakawa K."/>
        </authorList>
    </citation>
    <scope>NUCLEOTIDE SEQUENCE [LARGE SCALE GENOMIC DNA]</scope>
</reference>
<comment type="caution">
    <text evidence="2">The sequence shown here is derived from an EMBL/GenBank/DDBJ whole genome shotgun (WGS) entry which is preliminary data.</text>
</comment>
<keyword evidence="3" id="KW-1185">Reference proteome</keyword>
<dbReference type="AlphaFoldDB" id="A0A4C1UJL5"/>
<dbReference type="Proteomes" id="UP000299102">
    <property type="component" value="Unassembled WGS sequence"/>
</dbReference>
<sequence>METNMVKVHFPRRFQQQRKPPGYVVPNGPKPAPGLSGKSPQRSKARSGPRTAARTKAAFFKLLHYQTLEFTDSESTSQDNTNKETRLGYVIPLWSSRAYLLAPSSE</sequence>
<protein>
    <submittedName>
        <fullName evidence="2">Uncharacterized protein</fullName>
    </submittedName>
</protein>
<organism evidence="2 3">
    <name type="scientific">Eumeta variegata</name>
    <name type="common">Bagworm moth</name>
    <name type="synonym">Eumeta japonica</name>
    <dbReference type="NCBI Taxonomy" id="151549"/>
    <lineage>
        <taxon>Eukaryota</taxon>
        <taxon>Metazoa</taxon>
        <taxon>Ecdysozoa</taxon>
        <taxon>Arthropoda</taxon>
        <taxon>Hexapoda</taxon>
        <taxon>Insecta</taxon>
        <taxon>Pterygota</taxon>
        <taxon>Neoptera</taxon>
        <taxon>Endopterygota</taxon>
        <taxon>Lepidoptera</taxon>
        <taxon>Glossata</taxon>
        <taxon>Ditrysia</taxon>
        <taxon>Tineoidea</taxon>
        <taxon>Psychidae</taxon>
        <taxon>Oiketicinae</taxon>
        <taxon>Eumeta</taxon>
    </lineage>
</organism>